<dbReference type="PANTHER" id="PTHR35790:SF4">
    <property type="entry name" value="HTH-TYPE TRANSCRIPTIONAL REGULATOR PCHR"/>
    <property type="match status" value="1"/>
</dbReference>
<evidence type="ECO:0000313" key="6">
    <source>
        <dbReference type="Proteomes" id="UP001299546"/>
    </source>
</evidence>
<protein>
    <submittedName>
        <fullName evidence="5">MarR family transcriptional regulator</fullName>
    </submittedName>
</protein>
<dbReference type="InterPro" id="IPR000835">
    <property type="entry name" value="HTH_MarR-typ"/>
</dbReference>
<sequence>MNKRIIKENYTPYQMSDILERMISMNQTTTPIDYGTGEKFNSVEVHTLSYIADYPGISASEIARDWNRTKGAVSQIIKKLSSRGLIERQKKEGNDKTVCLYVTKTGEELDKAHRAYDTRNYERFLKLMETYFTKETIAEAFQVMDTWIELSKDWNPY</sequence>
<feature type="domain" description="HTH marR-type" evidence="4">
    <location>
        <begin position="15"/>
        <end position="149"/>
    </location>
</feature>
<dbReference type="InterPro" id="IPR036388">
    <property type="entry name" value="WH-like_DNA-bd_sf"/>
</dbReference>
<keyword evidence="6" id="KW-1185">Reference proteome</keyword>
<accession>A0ABS8DJY6</accession>
<reference evidence="5 6" key="1">
    <citation type="submission" date="2021-10" db="EMBL/GenBank/DDBJ databases">
        <title>Collection of gut derived symbiotic bacterial strains cultured from healthy donors.</title>
        <authorList>
            <person name="Lin H."/>
            <person name="Littmann E."/>
            <person name="Kohout C."/>
            <person name="Pamer E.G."/>
        </authorList>
    </citation>
    <scope>NUCLEOTIDE SEQUENCE [LARGE SCALE GENOMIC DNA]</scope>
    <source>
        <strain evidence="5 6">DFI.1.165</strain>
    </source>
</reference>
<name>A0ABS8DJY6_9FIRM</name>
<keyword evidence="2" id="KW-0238">DNA-binding</keyword>
<dbReference type="EMBL" id="JAJCIS010000014">
    <property type="protein sequence ID" value="MCB7388758.1"/>
    <property type="molecule type" value="Genomic_DNA"/>
</dbReference>
<dbReference type="SUPFAM" id="SSF46785">
    <property type="entry name" value="Winged helix' DNA-binding domain"/>
    <property type="match status" value="1"/>
</dbReference>
<dbReference type="Pfam" id="PF01047">
    <property type="entry name" value="MarR"/>
    <property type="match status" value="1"/>
</dbReference>
<proteinExistence type="predicted"/>
<gene>
    <name evidence="5" type="ORF">LIZ65_15830</name>
</gene>
<dbReference type="Proteomes" id="UP001299546">
    <property type="component" value="Unassembled WGS sequence"/>
</dbReference>
<keyword evidence="3" id="KW-0804">Transcription</keyword>
<dbReference type="RefSeq" id="WP_066732981.1">
    <property type="nucleotide sequence ID" value="NZ_JAJCIQ010000014.1"/>
</dbReference>
<dbReference type="PANTHER" id="PTHR35790">
    <property type="entry name" value="HTH-TYPE TRANSCRIPTIONAL REGULATOR PCHR"/>
    <property type="match status" value="1"/>
</dbReference>
<comment type="caution">
    <text evidence="5">The sequence shown here is derived from an EMBL/GenBank/DDBJ whole genome shotgun (WGS) entry which is preliminary data.</text>
</comment>
<organism evidence="5 6">
    <name type="scientific">Bariatricus massiliensis</name>
    <dbReference type="NCBI Taxonomy" id="1745713"/>
    <lineage>
        <taxon>Bacteria</taxon>
        <taxon>Bacillati</taxon>
        <taxon>Bacillota</taxon>
        <taxon>Clostridia</taxon>
        <taxon>Lachnospirales</taxon>
        <taxon>Lachnospiraceae</taxon>
        <taxon>Bariatricus</taxon>
    </lineage>
</organism>
<evidence type="ECO:0000256" key="1">
    <source>
        <dbReference type="ARBA" id="ARBA00023015"/>
    </source>
</evidence>
<dbReference type="PROSITE" id="PS50995">
    <property type="entry name" value="HTH_MARR_2"/>
    <property type="match status" value="1"/>
</dbReference>
<dbReference type="SMART" id="SM00347">
    <property type="entry name" value="HTH_MARR"/>
    <property type="match status" value="1"/>
</dbReference>
<evidence type="ECO:0000313" key="5">
    <source>
        <dbReference type="EMBL" id="MCB7388758.1"/>
    </source>
</evidence>
<keyword evidence="1" id="KW-0805">Transcription regulation</keyword>
<evidence type="ECO:0000259" key="4">
    <source>
        <dbReference type="PROSITE" id="PS50995"/>
    </source>
</evidence>
<dbReference type="InterPro" id="IPR052067">
    <property type="entry name" value="Metal_resp_HTH_trans_reg"/>
</dbReference>
<dbReference type="InterPro" id="IPR036390">
    <property type="entry name" value="WH_DNA-bd_sf"/>
</dbReference>
<evidence type="ECO:0000256" key="2">
    <source>
        <dbReference type="ARBA" id="ARBA00023125"/>
    </source>
</evidence>
<evidence type="ECO:0000256" key="3">
    <source>
        <dbReference type="ARBA" id="ARBA00023163"/>
    </source>
</evidence>
<dbReference type="Gene3D" id="1.10.10.10">
    <property type="entry name" value="Winged helix-like DNA-binding domain superfamily/Winged helix DNA-binding domain"/>
    <property type="match status" value="1"/>
</dbReference>